<evidence type="ECO:0000313" key="3">
    <source>
        <dbReference type="Proteomes" id="UP000054662"/>
    </source>
</evidence>
<dbReference type="Pfam" id="PF13466">
    <property type="entry name" value="STAS_2"/>
    <property type="match status" value="1"/>
</dbReference>
<dbReference type="InterPro" id="IPR058548">
    <property type="entry name" value="MlaB-like_STAS"/>
</dbReference>
<dbReference type="Gene3D" id="3.30.750.24">
    <property type="entry name" value="STAS domain"/>
    <property type="match status" value="1"/>
</dbReference>
<evidence type="ECO:0000259" key="1">
    <source>
        <dbReference type="PROSITE" id="PS50801"/>
    </source>
</evidence>
<dbReference type="InterPro" id="IPR052746">
    <property type="entry name" value="MlaB_ABC_Transporter"/>
</dbReference>
<dbReference type="PANTHER" id="PTHR35849:SF2">
    <property type="entry name" value="BLR2341 PROTEIN"/>
    <property type="match status" value="1"/>
</dbReference>
<protein>
    <submittedName>
        <fullName evidence="2">Putative anti-sigma-B factor antagonist (Anti-anti-sigma-B factor)</fullName>
    </submittedName>
</protein>
<dbReference type="InterPro" id="IPR036513">
    <property type="entry name" value="STAS_dom_sf"/>
</dbReference>
<dbReference type="CDD" id="cd07043">
    <property type="entry name" value="STAS_anti-anti-sigma_factors"/>
    <property type="match status" value="1"/>
</dbReference>
<gene>
    <name evidence="2" type="ORF">Lwor_2536</name>
</gene>
<name>A0A0W1A3L5_9GAMM</name>
<sequence>MDKINFKPGAELTFKSVVSVRANLFKALTDNTAGTFCLDLSDVTHCDSAGLALLIEARKLCKHRNKVLEVIGISPETQSLAEFCGVKSILETS</sequence>
<dbReference type="Proteomes" id="UP000054662">
    <property type="component" value="Unassembled WGS sequence"/>
</dbReference>
<dbReference type="STRING" id="45076.Lwor_2536"/>
<dbReference type="OrthoDB" id="5297990at2"/>
<feature type="domain" description="STAS" evidence="1">
    <location>
        <begin position="1"/>
        <end position="93"/>
    </location>
</feature>
<dbReference type="InterPro" id="IPR002645">
    <property type="entry name" value="STAS_dom"/>
</dbReference>
<dbReference type="AlphaFoldDB" id="A0A0W1A3L5"/>
<dbReference type="PATRIC" id="fig|45076.6.peg.2785"/>
<accession>A0A0W1A3L5</accession>
<dbReference type="EMBL" id="LNZC01000031">
    <property type="protein sequence ID" value="KTD75970.1"/>
    <property type="molecule type" value="Genomic_DNA"/>
</dbReference>
<keyword evidence="3" id="KW-1185">Reference proteome</keyword>
<organism evidence="2 3">
    <name type="scientific">Legionella worsleiensis</name>
    <dbReference type="NCBI Taxonomy" id="45076"/>
    <lineage>
        <taxon>Bacteria</taxon>
        <taxon>Pseudomonadati</taxon>
        <taxon>Pseudomonadota</taxon>
        <taxon>Gammaproteobacteria</taxon>
        <taxon>Legionellales</taxon>
        <taxon>Legionellaceae</taxon>
        <taxon>Legionella</taxon>
    </lineage>
</organism>
<comment type="caution">
    <text evidence="2">The sequence shown here is derived from an EMBL/GenBank/DDBJ whole genome shotgun (WGS) entry which is preliminary data.</text>
</comment>
<evidence type="ECO:0000313" key="2">
    <source>
        <dbReference type="EMBL" id="KTD75970.1"/>
    </source>
</evidence>
<dbReference type="PROSITE" id="PS50801">
    <property type="entry name" value="STAS"/>
    <property type="match status" value="1"/>
</dbReference>
<dbReference type="PANTHER" id="PTHR35849">
    <property type="entry name" value="BLR2341 PROTEIN"/>
    <property type="match status" value="1"/>
</dbReference>
<reference evidence="2 3" key="1">
    <citation type="submission" date="2015-11" db="EMBL/GenBank/DDBJ databases">
        <title>Genomic analysis of 38 Legionella species identifies large and diverse effector repertoires.</title>
        <authorList>
            <person name="Burstein D."/>
            <person name="Amaro F."/>
            <person name="Zusman T."/>
            <person name="Lifshitz Z."/>
            <person name="Cohen O."/>
            <person name="Gilbert J.A."/>
            <person name="Pupko T."/>
            <person name="Shuman H.A."/>
            <person name="Segal G."/>
        </authorList>
    </citation>
    <scope>NUCLEOTIDE SEQUENCE [LARGE SCALE GENOMIC DNA]</scope>
    <source>
        <strain evidence="2 3">ATCC 49508</strain>
    </source>
</reference>
<dbReference type="RefSeq" id="WP_058494279.1">
    <property type="nucleotide sequence ID" value="NZ_CBCRUR010000017.1"/>
</dbReference>
<dbReference type="SUPFAM" id="SSF52091">
    <property type="entry name" value="SpoIIaa-like"/>
    <property type="match status" value="1"/>
</dbReference>
<proteinExistence type="predicted"/>